<evidence type="ECO:0000313" key="8">
    <source>
        <dbReference type="Proteomes" id="UP000192920"/>
    </source>
</evidence>
<dbReference type="PANTHER" id="PTHR10803">
    <property type="entry name" value="ARSENICAL PUMP-DRIVING ATPASE ARSENITE-TRANSLOCATING ATPASE"/>
    <property type="match status" value="1"/>
</dbReference>
<keyword evidence="4" id="KW-0547">Nucleotide-binding</keyword>
<proteinExistence type="inferred from homology"/>
<protein>
    <recommendedName>
        <fullName evidence="3 4">Arsenical pump-driving ATPase</fullName>
        <ecNumber evidence="3 4">7.3.2.7</ecNumber>
    </recommendedName>
</protein>
<dbReference type="Proteomes" id="UP000192920">
    <property type="component" value="Unassembled WGS sequence"/>
</dbReference>
<dbReference type="GO" id="GO:0015446">
    <property type="term" value="F:ATPase-coupled arsenite transmembrane transporter activity"/>
    <property type="evidence" value="ECO:0007669"/>
    <property type="project" value="UniProtKB-UniRule"/>
</dbReference>
<evidence type="ECO:0000256" key="2">
    <source>
        <dbReference type="ARBA" id="ARBA00052296"/>
    </source>
</evidence>
<dbReference type="Gene3D" id="3.40.50.300">
    <property type="entry name" value="P-loop containing nucleotide triphosphate hydrolases"/>
    <property type="match status" value="2"/>
</dbReference>
<dbReference type="CDD" id="cd02035">
    <property type="entry name" value="ArsA"/>
    <property type="match status" value="2"/>
</dbReference>
<dbReference type="InterPro" id="IPR027417">
    <property type="entry name" value="P-loop_NTPase"/>
</dbReference>
<dbReference type="InterPro" id="IPR003593">
    <property type="entry name" value="AAA+_ATPase"/>
</dbReference>
<organism evidence="7 8">
    <name type="scientific">Pseudogulbenkiania subflava DSM 22618</name>
    <dbReference type="NCBI Taxonomy" id="1123014"/>
    <lineage>
        <taxon>Bacteria</taxon>
        <taxon>Pseudomonadati</taxon>
        <taxon>Pseudomonadota</taxon>
        <taxon>Betaproteobacteria</taxon>
        <taxon>Neisseriales</taxon>
        <taxon>Chromobacteriaceae</taxon>
        <taxon>Pseudogulbenkiania</taxon>
    </lineage>
</organism>
<accession>A0A1Y6BX54</accession>
<keyword evidence="8" id="KW-1185">Reference proteome</keyword>
<dbReference type="AlphaFoldDB" id="A0A1Y6BX54"/>
<dbReference type="Pfam" id="PF02374">
    <property type="entry name" value="ArsA_ATPase"/>
    <property type="match status" value="2"/>
</dbReference>
<keyword evidence="4" id="KW-1278">Translocase</keyword>
<dbReference type="SMART" id="SM00382">
    <property type="entry name" value="AAA"/>
    <property type="match status" value="2"/>
</dbReference>
<feature type="domain" description="AAA+ ATPase" evidence="6">
    <location>
        <begin position="325"/>
        <end position="536"/>
    </location>
</feature>
<dbReference type="InterPro" id="IPR027541">
    <property type="entry name" value="Ars_ATPase"/>
</dbReference>
<evidence type="ECO:0000259" key="6">
    <source>
        <dbReference type="SMART" id="SM00382"/>
    </source>
</evidence>
<dbReference type="InterPro" id="IPR025723">
    <property type="entry name" value="ArsA/GET3_ATPase-like"/>
</dbReference>
<dbReference type="InterPro" id="IPR016300">
    <property type="entry name" value="ATPase_ArsA/GET3"/>
</dbReference>
<dbReference type="PANTHER" id="PTHR10803:SF3">
    <property type="entry name" value="ATPASE GET3"/>
    <property type="match status" value="1"/>
</dbReference>
<dbReference type="GO" id="GO:0016887">
    <property type="term" value="F:ATP hydrolysis activity"/>
    <property type="evidence" value="ECO:0007669"/>
    <property type="project" value="UniProtKB-UniRule"/>
</dbReference>
<dbReference type="STRING" id="1123014.SAMN02745746_02654"/>
<sequence length="612" mass="65653">MLFLDHLPPFLFFTGKGGVGKTSLACATAIRLADQGKRVLLVSTDPASNVGQVFGVTIGNTVTPIDAVPGLRALEIDPQAAAQAYRDRIVGPVRGVLPETVVKGIEEQLSGACTTEIAAFDEFTALLTDAALQADYDHIVFDTAPTGHTIRLLQLPGAWSGFLEQGKGDASCLGPLAGLEKQRSQYQGAVAALSDARRTRLILVARAQRATLREVERTHEELAAIGLTQQYLVINGILPQSETSGDALAVAVWRREQAALAELPLVLRDLPTDHVPLMPFNLVGLSALRQMLSTPEVSAGDSVDAVALSDAPDLATLVDGLIGDGHGLIMLMGKGGVGKTTLAAAVAVELASRGHPVHLTTSDPAAHLAETLEGSLANLSVSRIDPRTETERYRQQVLATKGKNLDEQGRAMLEEDLRSPCTEEVAVFQAFSRVIREAGRKFVVMDTAPTGHTLLLLDATGAYHREVARQMGASGMHFTTPMMQLQDPAQTKVLIVTLAETTPVLEAANLQADLRRAGIEPWAWVVNNSLAMAKPGSPLLRRRAATELAQIDAVASRHAQRWAVVPLQPDEPVGVERLQRLTRHGTASGENITMNDETYNAEPRVPRKQEEK</sequence>
<evidence type="ECO:0000256" key="1">
    <source>
        <dbReference type="ARBA" id="ARBA00011040"/>
    </source>
</evidence>
<evidence type="ECO:0000313" key="7">
    <source>
        <dbReference type="EMBL" id="SMF33311.1"/>
    </source>
</evidence>
<comment type="catalytic activity">
    <reaction evidence="2 4">
        <text>arsenite(in) + ATP + H2O = arsenite(out) + ADP + phosphate + H(+)</text>
        <dbReference type="Rhea" id="RHEA:11348"/>
        <dbReference type="ChEBI" id="CHEBI:15377"/>
        <dbReference type="ChEBI" id="CHEBI:15378"/>
        <dbReference type="ChEBI" id="CHEBI:29242"/>
        <dbReference type="ChEBI" id="CHEBI:30616"/>
        <dbReference type="ChEBI" id="CHEBI:43474"/>
        <dbReference type="ChEBI" id="CHEBI:456216"/>
        <dbReference type="EC" id="7.3.2.7"/>
    </reaction>
</comment>
<evidence type="ECO:0000256" key="5">
    <source>
        <dbReference type="SAM" id="MobiDB-lite"/>
    </source>
</evidence>
<evidence type="ECO:0000256" key="3">
    <source>
        <dbReference type="NCBIfam" id="TIGR04291"/>
    </source>
</evidence>
<feature type="region of interest" description="Disordered" evidence="5">
    <location>
        <begin position="583"/>
        <end position="612"/>
    </location>
</feature>
<comment type="function">
    <text evidence="4">Anion-transporting ATPase.</text>
</comment>
<dbReference type="SUPFAM" id="SSF52540">
    <property type="entry name" value="P-loop containing nucleoside triphosphate hydrolases"/>
    <property type="match status" value="2"/>
</dbReference>
<name>A0A1Y6BX54_9NEIS</name>
<dbReference type="NCBIfam" id="TIGR00345">
    <property type="entry name" value="GET3_arsA_TRC40"/>
    <property type="match status" value="1"/>
</dbReference>
<dbReference type="EC" id="7.3.2.7" evidence="3 4"/>
<dbReference type="RefSeq" id="WP_234985983.1">
    <property type="nucleotide sequence ID" value="NZ_FXAG01000014.1"/>
</dbReference>
<keyword evidence="4 7" id="KW-0067">ATP-binding</keyword>
<reference evidence="8" key="1">
    <citation type="submission" date="2017-04" db="EMBL/GenBank/DDBJ databases">
        <authorList>
            <person name="Varghese N."/>
            <person name="Submissions S."/>
        </authorList>
    </citation>
    <scope>NUCLEOTIDE SEQUENCE [LARGE SCALE GENOMIC DNA]</scope>
    <source>
        <strain evidence="8">DSM 22618</strain>
    </source>
</reference>
<comment type="similarity">
    <text evidence="1 4">Belongs to the arsA ATPase family.</text>
</comment>
<dbReference type="PIRSF" id="PIRSF001327">
    <property type="entry name" value="Arsenical_pump-driving_ATPase"/>
    <property type="match status" value="1"/>
</dbReference>
<dbReference type="GO" id="GO:0005524">
    <property type="term" value="F:ATP binding"/>
    <property type="evidence" value="ECO:0007669"/>
    <property type="project" value="UniProtKB-UniRule"/>
</dbReference>
<evidence type="ECO:0000256" key="4">
    <source>
        <dbReference type="PIRNR" id="PIRNR001327"/>
    </source>
</evidence>
<gene>
    <name evidence="7" type="ORF">SAMN02745746_02654</name>
</gene>
<feature type="compositionally biased region" description="Polar residues" evidence="5">
    <location>
        <begin position="588"/>
        <end position="598"/>
    </location>
</feature>
<dbReference type="EMBL" id="FXAG01000014">
    <property type="protein sequence ID" value="SMF33311.1"/>
    <property type="molecule type" value="Genomic_DNA"/>
</dbReference>
<dbReference type="NCBIfam" id="TIGR04291">
    <property type="entry name" value="arsen_driv_ArsA"/>
    <property type="match status" value="1"/>
</dbReference>
<feature type="domain" description="AAA+ ATPase" evidence="6">
    <location>
        <begin position="7"/>
        <end position="226"/>
    </location>
</feature>
<keyword evidence="4" id="KW-0059">Arsenical resistance</keyword>